<accession>A0AAD5PJ70</accession>
<evidence type="ECO:0000313" key="2">
    <source>
        <dbReference type="EMBL" id="KAI9278385.1"/>
    </source>
</evidence>
<feature type="transmembrane region" description="Helical" evidence="1">
    <location>
        <begin position="71"/>
        <end position="88"/>
    </location>
</feature>
<dbReference type="AlphaFoldDB" id="A0AAD5PJ70"/>
<dbReference type="EMBL" id="JAIXMP010000001">
    <property type="protein sequence ID" value="KAI9278385.1"/>
    <property type="molecule type" value="Genomic_DNA"/>
</dbReference>
<proteinExistence type="predicted"/>
<feature type="transmembrane region" description="Helical" evidence="1">
    <location>
        <begin position="20"/>
        <end position="39"/>
    </location>
</feature>
<protein>
    <submittedName>
        <fullName evidence="2">Uncharacterized protein</fullName>
    </submittedName>
</protein>
<dbReference type="Proteomes" id="UP001209540">
    <property type="component" value="Unassembled WGS sequence"/>
</dbReference>
<keyword evidence="3" id="KW-1185">Reference proteome</keyword>
<gene>
    <name evidence="2" type="ORF">BDA99DRAFT_531144</name>
</gene>
<evidence type="ECO:0000256" key="1">
    <source>
        <dbReference type="SAM" id="Phobius"/>
    </source>
</evidence>
<organism evidence="2 3">
    <name type="scientific">Phascolomyces articulosus</name>
    <dbReference type="NCBI Taxonomy" id="60185"/>
    <lineage>
        <taxon>Eukaryota</taxon>
        <taxon>Fungi</taxon>
        <taxon>Fungi incertae sedis</taxon>
        <taxon>Mucoromycota</taxon>
        <taxon>Mucoromycotina</taxon>
        <taxon>Mucoromycetes</taxon>
        <taxon>Mucorales</taxon>
        <taxon>Lichtheimiaceae</taxon>
        <taxon>Phascolomyces</taxon>
    </lineage>
</organism>
<keyword evidence="1" id="KW-0812">Transmembrane</keyword>
<sequence>MCFMTRYSKRHHCTKLIDIYSMMGTESSIMCMIISVYAISKFKTMFNKDKKKKDGYTYTSCKILIDQPIRIYQSFIVILYVLMLLLNIRPKFATFSKLNSPRYILQNTCV</sequence>
<reference evidence="2" key="2">
    <citation type="submission" date="2023-02" db="EMBL/GenBank/DDBJ databases">
        <authorList>
            <consortium name="DOE Joint Genome Institute"/>
            <person name="Mondo S.J."/>
            <person name="Chang Y."/>
            <person name="Wang Y."/>
            <person name="Ahrendt S."/>
            <person name="Andreopoulos W."/>
            <person name="Barry K."/>
            <person name="Beard J."/>
            <person name="Benny G.L."/>
            <person name="Blankenship S."/>
            <person name="Bonito G."/>
            <person name="Cuomo C."/>
            <person name="Desiro A."/>
            <person name="Gervers K.A."/>
            <person name="Hundley H."/>
            <person name="Kuo A."/>
            <person name="LaButti K."/>
            <person name="Lang B.F."/>
            <person name="Lipzen A."/>
            <person name="O'Donnell K."/>
            <person name="Pangilinan J."/>
            <person name="Reynolds N."/>
            <person name="Sandor L."/>
            <person name="Smith M.W."/>
            <person name="Tsang A."/>
            <person name="Grigoriev I.V."/>
            <person name="Stajich J.E."/>
            <person name="Spatafora J.W."/>
        </authorList>
    </citation>
    <scope>NUCLEOTIDE SEQUENCE</scope>
    <source>
        <strain evidence="2">RSA 2281</strain>
    </source>
</reference>
<comment type="caution">
    <text evidence="2">The sequence shown here is derived from an EMBL/GenBank/DDBJ whole genome shotgun (WGS) entry which is preliminary data.</text>
</comment>
<name>A0AAD5PJ70_9FUNG</name>
<keyword evidence="1" id="KW-1133">Transmembrane helix</keyword>
<keyword evidence="1" id="KW-0472">Membrane</keyword>
<reference evidence="2" key="1">
    <citation type="journal article" date="2022" name="IScience">
        <title>Evolution of zygomycete secretomes and the origins of terrestrial fungal ecologies.</title>
        <authorList>
            <person name="Chang Y."/>
            <person name="Wang Y."/>
            <person name="Mondo S."/>
            <person name="Ahrendt S."/>
            <person name="Andreopoulos W."/>
            <person name="Barry K."/>
            <person name="Beard J."/>
            <person name="Benny G.L."/>
            <person name="Blankenship S."/>
            <person name="Bonito G."/>
            <person name="Cuomo C."/>
            <person name="Desiro A."/>
            <person name="Gervers K.A."/>
            <person name="Hundley H."/>
            <person name="Kuo A."/>
            <person name="LaButti K."/>
            <person name="Lang B.F."/>
            <person name="Lipzen A."/>
            <person name="O'Donnell K."/>
            <person name="Pangilinan J."/>
            <person name="Reynolds N."/>
            <person name="Sandor L."/>
            <person name="Smith M.E."/>
            <person name="Tsang A."/>
            <person name="Grigoriev I.V."/>
            <person name="Stajich J.E."/>
            <person name="Spatafora J.W."/>
        </authorList>
    </citation>
    <scope>NUCLEOTIDE SEQUENCE</scope>
    <source>
        <strain evidence="2">RSA 2281</strain>
    </source>
</reference>
<evidence type="ECO:0000313" key="3">
    <source>
        <dbReference type="Proteomes" id="UP001209540"/>
    </source>
</evidence>